<sequence length="45" mass="4911">MVAELKQHERANPGWPTRVAQFRQPAPLSGPGEKVCFPTGHDVLG</sequence>
<protein>
    <submittedName>
        <fullName evidence="2">Origin recognition complex subunit Orc5</fullName>
    </submittedName>
</protein>
<reference evidence="3" key="2">
    <citation type="submission" date="2016-02" db="EMBL/GenBank/DDBJ databases">
        <title>Genome sequencing of Aspergillus luchuensis NBRC 4314.</title>
        <authorList>
            <person name="Yamada O."/>
        </authorList>
    </citation>
    <scope>NUCLEOTIDE SEQUENCE [LARGE SCALE GENOMIC DNA]</scope>
    <source>
        <strain evidence="3">RIB 2604</strain>
    </source>
</reference>
<feature type="compositionally biased region" description="Basic and acidic residues" evidence="1">
    <location>
        <begin position="1"/>
        <end position="11"/>
    </location>
</feature>
<evidence type="ECO:0000256" key="1">
    <source>
        <dbReference type="SAM" id="MobiDB-lite"/>
    </source>
</evidence>
<dbReference type="Proteomes" id="UP000075230">
    <property type="component" value="Unassembled WGS sequence"/>
</dbReference>
<feature type="region of interest" description="Disordered" evidence="1">
    <location>
        <begin position="1"/>
        <end position="45"/>
    </location>
</feature>
<accession>A0A146EZU6</accession>
<dbReference type="EMBL" id="BCWF01000006">
    <property type="protein sequence ID" value="GAT19527.1"/>
    <property type="molecule type" value="Genomic_DNA"/>
</dbReference>
<organism evidence="2 3">
    <name type="scientific">Aspergillus kawachii</name>
    <name type="common">White koji mold</name>
    <name type="synonym">Aspergillus awamori var. kawachi</name>
    <dbReference type="NCBI Taxonomy" id="1069201"/>
    <lineage>
        <taxon>Eukaryota</taxon>
        <taxon>Fungi</taxon>
        <taxon>Dikarya</taxon>
        <taxon>Ascomycota</taxon>
        <taxon>Pezizomycotina</taxon>
        <taxon>Eurotiomycetes</taxon>
        <taxon>Eurotiomycetidae</taxon>
        <taxon>Eurotiales</taxon>
        <taxon>Aspergillaceae</taxon>
        <taxon>Aspergillus</taxon>
        <taxon>Aspergillus subgen. Circumdati</taxon>
    </lineage>
</organism>
<evidence type="ECO:0000313" key="3">
    <source>
        <dbReference type="Proteomes" id="UP000075230"/>
    </source>
</evidence>
<evidence type="ECO:0000313" key="2">
    <source>
        <dbReference type="EMBL" id="GAT19527.1"/>
    </source>
</evidence>
<dbReference type="AlphaFoldDB" id="A0A146EZU6"/>
<proteinExistence type="predicted"/>
<name>A0A146EZU6_ASPKA</name>
<reference evidence="2 3" key="1">
    <citation type="journal article" date="2016" name="DNA Res.">
        <title>Genome sequence of Aspergillus luchuensis NBRC 4314.</title>
        <authorList>
            <person name="Yamada O."/>
            <person name="Machida M."/>
            <person name="Hosoyama A."/>
            <person name="Goto M."/>
            <person name="Takahashi T."/>
            <person name="Futagami T."/>
            <person name="Yamagata Y."/>
            <person name="Takeuchi M."/>
            <person name="Kobayashi T."/>
            <person name="Koike H."/>
            <person name="Abe K."/>
            <person name="Asai K."/>
            <person name="Arita M."/>
            <person name="Fujita N."/>
            <person name="Fukuda K."/>
            <person name="Higa K."/>
            <person name="Horikawa H."/>
            <person name="Ishikawa T."/>
            <person name="Jinno K."/>
            <person name="Kato Y."/>
            <person name="Kirimura K."/>
            <person name="Mizutani O."/>
            <person name="Nakasone K."/>
            <person name="Sano M."/>
            <person name="Shiraishi Y."/>
            <person name="Tsukahara M."/>
            <person name="Gomi K."/>
        </authorList>
    </citation>
    <scope>NUCLEOTIDE SEQUENCE [LARGE SCALE GENOMIC DNA]</scope>
    <source>
        <strain evidence="2 3">RIB 2604</strain>
    </source>
</reference>
<gene>
    <name evidence="2" type="ORF">RIB2604_00601050</name>
</gene>
<comment type="caution">
    <text evidence="2">The sequence shown here is derived from an EMBL/GenBank/DDBJ whole genome shotgun (WGS) entry which is preliminary data.</text>
</comment>